<feature type="region of interest" description="Disordered" evidence="2">
    <location>
        <begin position="140"/>
        <end position="185"/>
    </location>
</feature>
<reference evidence="4 5" key="1">
    <citation type="submission" date="2019-06" db="EMBL/GenBank/DDBJ databases">
        <title>A chromosome-scale genome assembly of the striped catfish, Pangasianodon hypophthalmus.</title>
        <authorList>
            <person name="Wen M."/>
            <person name="Zahm M."/>
            <person name="Roques C."/>
            <person name="Cabau C."/>
            <person name="Klopp C."/>
            <person name="Donnadieu C."/>
            <person name="Jouanno E."/>
            <person name="Avarre J.-C."/>
            <person name="Campet M."/>
            <person name="Ha T.T.T."/>
            <person name="Dugue R."/>
            <person name="Lampietro C."/>
            <person name="Louis A."/>
            <person name="Herpin A."/>
            <person name="Echchiki A."/>
            <person name="Berthelot C."/>
            <person name="Parey E."/>
            <person name="Roest-Crollius H."/>
            <person name="Braasch I."/>
            <person name="Postlethwait J."/>
            <person name="Bobe J."/>
            <person name="Montfort J."/>
            <person name="Bouchez O."/>
            <person name="Begum T."/>
            <person name="Schartl M."/>
            <person name="Guiguen Y."/>
        </authorList>
    </citation>
    <scope>NUCLEOTIDE SEQUENCE [LARGE SCALE GENOMIC DNA]</scope>
    <source>
        <strain evidence="4 5">Indonesia</strain>
        <tissue evidence="4">Blood</tissue>
    </source>
</reference>
<dbReference type="Gene3D" id="1.10.220.60">
    <property type="entry name" value="GRIP domain"/>
    <property type="match status" value="1"/>
</dbReference>
<evidence type="ECO:0000256" key="1">
    <source>
        <dbReference type="SAM" id="Coils"/>
    </source>
</evidence>
<feature type="coiled-coil region" evidence="1">
    <location>
        <begin position="243"/>
        <end position="270"/>
    </location>
</feature>
<evidence type="ECO:0000256" key="2">
    <source>
        <dbReference type="SAM" id="MobiDB-lite"/>
    </source>
</evidence>
<feature type="domain" description="GRIP" evidence="3">
    <location>
        <begin position="2136"/>
        <end position="2183"/>
    </location>
</feature>
<evidence type="ECO:0000313" key="4">
    <source>
        <dbReference type="EMBL" id="KAB5581988.1"/>
    </source>
</evidence>
<feature type="coiled-coil region" evidence="1">
    <location>
        <begin position="1261"/>
        <end position="1351"/>
    </location>
</feature>
<keyword evidence="1" id="KW-0175">Coiled coil</keyword>
<gene>
    <name evidence="4" type="ORF">PHYPO_G00181980</name>
</gene>
<dbReference type="SMART" id="SM00755">
    <property type="entry name" value="Grip"/>
    <property type="match status" value="1"/>
</dbReference>
<sequence length="2193" mass="253372">MFKKLKQKINEEQSPQRNVLSPQQAQVKALGKSPGLHQDAPSSSSDRELLAGMIAEPAFLSEYTIFALDHSNRPKAAQVPSANITKGAVSSPSGSVNGDGAASPLAKESQSLAQKLQQRVSSVESLFRVSGRAEGLFRSGSRDSLVRSASRESLTPLGENEAPGAPAFDPPSDIESEAEDAPGNTEALSKEQLLYRLHRVEKSLANYRGKYSELVTAYRTVQRDKEKTQAILGQSQDKALRRIGELREELQMDQQAKKHLQEEFDAALEEKDQMITVLQTQVALMKKRIHGCPEALVSPEAGDTQTADSPEMTSDTQSTTQVESVELNQAGGSGEPGSTADLEVLQKRVRRQETLLQRCKELINSNKERSAQLSSENDALQQQLQERLQELEKMKELHTSEKTKLITQLRDAKNLIEQLEQDKGMVIAETKRQMHETLEMKEEEIAQLRTRIQQTVAQKEELQEQREKAEKAAFEELERALGMAQRAEEARRQLQERMEEQVKQVEQASEEERRSLQQELTRVKQEVITIMKKSAEDRIAEMERQHLEDLAKKDKQMRYQINEAVENCRKELLKAAQEKEQQASLAVEEAELQKSAVQAEGEAKARELQLELESARTRILELESSLAKSSQGEATQADQFLAETEEQRKKYEGEIAALEERHQQELEKLKAEQTDTLNQQHATAVEELVQKHKSEIDVIMKDKELEFQDHVKEMNQKMLEKLDIKQTELEALSSELSEMQKCKEQLEEKLAADAANESVRRESEVRLKEEQLKFQMEVDDIKRQHEQLLEGLEKTLKEELNQLRMVLEEKDKELEQYVVRERILQEDAKKAQQDVGAKLKEIEDLRCVAQSEKEALAEAGAQYNSLKEELEQSKSQVQNLERLLEVGCNDCQQKEESLQQKTNENEELKQRIQQALNDLAEKENSHAQSQQAMQEELNRLNKQLDEEKSSYEKRTESLRKEMDSKLKSQETKMEKLKQKAKEMQEKLKKKLHEQEENAKAEIAKKDKELQQKDQQVKDKILEMAHANSEGLSSALSDLEANHKEQLEKIHEAHRHEQEELLRLWQEKLSQQEEELQEKHALSLQEKVQELEDVSQQFLTNREEKEQVVQEVKNLREELSMRETTVQKLQTELREAAVKLESLSEVEDILKKQLETVEKNLNQALNERNLFQDQLTKTEETSKERFQALSEELEDACKKLNALEASRNKEGEDLQRTLEEKTTELENKETEFLTQICGIRKELEQHCQGAQATLIDFSDHLCKRVEAKVNELQNRITCNQRKLCHFKNVILTKNDKICSLEKELQQNIEESQSLKNSLDQMALQLNANSENLKALTIEKESLQKDANNHSQVLSEKVLCIEKLDEENKNISEKLKANILHISNLESIIDDLKNQLSGTITEKEEAISLLNQQHNEEKQSIRSQMEEAVVRAEKEKGLAVEQVDTLRNKLSELKKKTDTKLTQSHNTIRSLQCKIEDMEKQIAEKDEHLQRLTASIDNQSISKSEMDQVLSEKEQRVSALTLELDNCTKKISELEERLKLQSKEQEQLEAVLQQQHNLRESEKMELMQQLQQTKEQCSHKSDLVCETEEKLQSLEKEFHNVKQQLDSQQGVFEREKAEILKSKEEALKAAEESANKVAELKKKAEQKISLIRKQLTAQIEQKEQTIKDLQAQLEDLKQRLNEKEQQVNSLEENGRKMEEAINNLREEHKKHLEQVQHDGKLEKENPLQTVKDMNNEELAAETSVQNKAAAATVNEGEEEAFSRLRELEAKLIESEEQNTTRQAEISQLQAELREQMALVQELQKTCLSLEVQVKEKETVVMQMDKCSLEQTNSLLEMEPVQYAGNQDTKLKQEAWESEKDLLVKDYEMKLQDLCKRLEEKEGQLKVQENLQIGLGQTDGECLTDGSKSPENHLQRKLVETENEKQKIQKDYTRLQKDLRSLRKEHEKELEYQRKEMEDESETKLKLELEDLEMKHSSALKQMMREFNTQIALKDKELEASVKETVEKAQRVEAELMGLHREEANQLQKIISQKDDDLKRTVQRYEQILQSREEEMGTRVWEVQKELEELQQRSLSGPQGVEELQVQLAEKTTLLSEARLKEQEYQDRIHTLEDTVRKAYKNSVVTHLGKEPSHYSADPFTEPTEFEYLRKVMFEYMMGRETKTMAKVITSMLKFPADQAQKVLEREDSRVMPWLR</sequence>
<dbReference type="GO" id="GO:0048193">
    <property type="term" value="P:Golgi vesicle transport"/>
    <property type="evidence" value="ECO:0007669"/>
    <property type="project" value="TreeGrafter"/>
</dbReference>
<dbReference type="Pfam" id="PF01465">
    <property type="entry name" value="GRIP"/>
    <property type="match status" value="1"/>
</dbReference>
<feature type="coiled-coil region" evidence="1">
    <location>
        <begin position="342"/>
        <end position="679"/>
    </location>
</feature>
<feature type="compositionally biased region" description="Polar residues" evidence="2">
    <location>
        <begin position="12"/>
        <end position="26"/>
    </location>
</feature>
<feature type="coiled-coil region" evidence="1">
    <location>
        <begin position="1755"/>
        <end position="1817"/>
    </location>
</feature>
<feature type="region of interest" description="Disordered" evidence="2">
    <location>
        <begin position="1"/>
        <end position="48"/>
    </location>
</feature>
<dbReference type="SUPFAM" id="SSF101283">
    <property type="entry name" value="GRIP domain"/>
    <property type="match status" value="1"/>
</dbReference>
<proteinExistence type="predicted"/>
<dbReference type="GO" id="GO:0005794">
    <property type="term" value="C:Golgi apparatus"/>
    <property type="evidence" value="ECO:0007669"/>
    <property type="project" value="TreeGrafter"/>
</dbReference>
<feature type="region of interest" description="Disordered" evidence="2">
    <location>
        <begin position="297"/>
        <end position="322"/>
    </location>
</feature>
<feature type="coiled-coil region" evidence="1">
    <location>
        <begin position="1861"/>
        <end position="1960"/>
    </location>
</feature>
<dbReference type="PANTHER" id="PTHR19327">
    <property type="entry name" value="GOLGIN"/>
    <property type="match status" value="1"/>
</dbReference>
<feature type="coiled-coil region" evidence="1">
    <location>
        <begin position="1380"/>
        <end position="1712"/>
    </location>
</feature>
<name>A0A5N5PRZ6_PANHP</name>
<feature type="coiled-coil region" evidence="1">
    <location>
        <begin position="1992"/>
        <end position="2119"/>
    </location>
</feature>
<dbReference type="EMBL" id="VFJC01000004">
    <property type="protein sequence ID" value="KAB5581988.1"/>
    <property type="molecule type" value="Genomic_DNA"/>
</dbReference>
<dbReference type="GO" id="GO:0031267">
    <property type="term" value="F:small GTPase binding"/>
    <property type="evidence" value="ECO:0007669"/>
    <property type="project" value="TreeGrafter"/>
</dbReference>
<feature type="region of interest" description="Disordered" evidence="2">
    <location>
        <begin position="74"/>
        <end position="110"/>
    </location>
</feature>
<feature type="region of interest" description="Disordered" evidence="2">
    <location>
        <begin position="942"/>
        <end position="971"/>
    </location>
</feature>
<organism evidence="4 5">
    <name type="scientific">Pangasianodon hypophthalmus</name>
    <name type="common">Striped catfish</name>
    <name type="synonym">Helicophagus hypophthalmus</name>
    <dbReference type="NCBI Taxonomy" id="310915"/>
    <lineage>
        <taxon>Eukaryota</taxon>
        <taxon>Metazoa</taxon>
        <taxon>Chordata</taxon>
        <taxon>Craniata</taxon>
        <taxon>Vertebrata</taxon>
        <taxon>Euteleostomi</taxon>
        <taxon>Actinopterygii</taxon>
        <taxon>Neopterygii</taxon>
        <taxon>Teleostei</taxon>
        <taxon>Ostariophysi</taxon>
        <taxon>Siluriformes</taxon>
        <taxon>Pangasiidae</taxon>
        <taxon>Pangasianodon</taxon>
    </lineage>
</organism>
<accession>A0A5N5PRZ6</accession>
<dbReference type="InterPro" id="IPR000237">
    <property type="entry name" value="GRIP_dom"/>
</dbReference>
<comment type="caution">
    <text evidence="4">The sequence shown here is derived from an EMBL/GenBank/DDBJ whole genome shotgun (WGS) entry which is preliminary data.</text>
</comment>
<keyword evidence="5" id="KW-1185">Reference proteome</keyword>
<feature type="compositionally biased region" description="Polar residues" evidence="2">
    <location>
        <begin position="80"/>
        <end position="96"/>
    </location>
</feature>
<dbReference type="Proteomes" id="UP000327468">
    <property type="component" value="Chromosome 3"/>
</dbReference>
<feature type="compositionally biased region" description="Polar residues" evidence="2">
    <location>
        <begin position="303"/>
        <end position="322"/>
    </location>
</feature>
<evidence type="ECO:0000313" key="5">
    <source>
        <dbReference type="Proteomes" id="UP000327468"/>
    </source>
</evidence>
<evidence type="ECO:0000259" key="3">
    <source>
        <dbReference type="PROSITE" id="PS50913"/>
    </source>
</evidence>
<protein>
    <recommendedName>
        <fullName evidence="3">GRIP domain-containing protein</fullName>
    </recommendedName>
</protein>
<dbReference type="PROSITE" id="PS50913">
    <property type="entry name" value="GRIP"/>
    <property type="match status" value="1"/>
</dbReference>
<dbReference type="PANTHER" id="PTHR19327:SF0">
    <property type="entry name" value="GOLGIN SUBFAMILY A MEMBER 4"/>
    <property type="match status" value="1"/>
</dbReference>